<protein>
    <recommendedName>
        <fullName evidence="1">Peptidase S1 domain-containing protein</fullName>
    </recommendedName>
</protein>
<dbReference type="InterPro" id="IPR001314">
    <property type="entry name" value="Peptidase_S1A"/>
</dbReference>
<evidence type="ECO:0000259" key="1">
    <source>
        <dbReference type="PROSITE" id="PS50240"/>
    </source>
</evidence>
<dbReference type="PROSITE" id="PS50240">
    <property type="entry name" value="TRYPSIN_DOM"/>
    <property type="match status" value="1"/>
</dbReference>
<dbReference type="Proteomes" id="UP000075502">
    <property type="component" value="Unassembled WGS sequence"/>
</dbReference>
<dbReference type="Pfam" id="PF00089">
    <property type="entry name" value="Trypsin"/>
    <property type="match status" value="1"/>
</dbReference>
<evidence type="ECO:0000313" key="2">
    <source>
        <dbReference type="EMBL" id="KYG02469.1"/>
    </source>
</evidence>
<feature type="domain" description="Peptidase S1" evidence="1">
    <location>
        <begin position="35"/>
        <end position="250"/>
    </location>
</feature>
<reference evidence="2 3" key="1">
    <citation type="submission" date="2014-02" db="EMBL/GenBank/DDBJ databases">
        <title>The small core and large imbalanced accessory genome model reveals a collaborative survival strategy of Sorangium cellulosum strains in nature.</title>
        <authorList>
            <person name="Han K."/>
            <person name="Peng R."/>
            <person name="Blom J."/>
            <person name="Li Y.-Z."/>
        </authorList>
    </citation>
    <scope>NUCLEOTIDE SEQUENCE [LARGE SCALE GENOMIC DNA]</scope>
    <source>
        <strain evidence="2 3">So0007-03</strain>
    </source>
</reference>
<accession>A0A150TCN6</accession>
<organism evidence="2 3">
    <name type="scientific">Sorangium cellulosum</name>
    <name type="common">Polyangium cellulosum</name>
    <dbReference type="NCBI Taxonomy" id="56"/>
    <lineage>
        <taxon>Bacteria</taxon>
        <taxon>Pseudomonadati</taxon>
        <taxon>Myxococcota</taxon>
        <taxon>Polyangia</taxon>
        <taxon>Polyangiales</taxon>
        <taxon>Polyangiaceae</taxon>
        <taxon>Sorangium</taxon>
    </lineage>
</organism>
<dbReference type="InterPro" id="IPR009003">
    <property type="entry name" value="Peptidase_S1_PA"/>
</dbReference>
<dbReference type="PROSITE" id="PS51257">
    <property type="entry name" value="PROKAR_LIPOPROTEIN"/>
    <property type="match status" value="1"/>
</dbReference>
<dbReference type="Gene3D" id="2.40.10.10">
    <property type="entry name" value="Trypsin-like serine proteases"/>
    <property type="match status" value="1"/>
</dbReference>
<evidence type="ECO:0000313" key="3">
    <source>
        <dbReference type="Proteomes" id="UP000075502"/>
    </source>
</evidence>
<dbReference type="EMBL" id="JEME01003073">
    <property type="protein sequence ID" value="KYG02469.1"/>
    <property type="molecule type" value="Genomic_DNA"/>
</dbReference>
<dbReference type="SUPFAM" id="SSF50494">
    <property type="entry name" value="Trypsin-like serine proteases"/>
    <property type="match status" value="1"/>
</dbReference>
<gene>
    <name evidence="2" type="ORF">BE21_54940</name>
</gene>
<comment type="caution">
    <text evidence="2">The sequence shown here is derived from an EMBL/GenBank/DDBJ whole genome shotgun (WGS) entry which is preliminary data.</text>
</comment>
<name>A0A150TCN6_SORCE</name>
<dbReference type="GO" id="GO:0004252">
    <property type="term" value="F:serine-type endopeptidase activity"/>
    <property type="evidence" value="ECO:0007669"/>
    <property type="project" value="InterPro"/>
</dbReference>
<dbReference type="PRINTS" id="PR00722">
    <property type="entry name" value="CHYMOTRYPSIN"/>
</dbReference>
<dbReference type="GO" id="GO:0006508">
    <property type="term" value="P:proteolysis"/>
    <property type="evidence" value="ECO:0007669"/>
    <property type="project" value="InterPro"/>
</dbReference>
<dbReference type="InterPro" id="IPR001254">
    <property type="entry name" value="Trypsin_dom"/>
</dbReference>
<dbReference type="AlphaFoldDB" id="A0A150TCN6"/>
<proteinExistence type="predicted"/>
<sequence length="250" mass="26139">MKWMLFGAAGALAVSGCVVDQAEGEGDPGEAEEAIINGFDLFTPESIGVVKVMSSPGLSSGTLIRNQWVLTSAHGVGTAASTTVELPSPVNPQTKTVAQVIKHPTLDVALLKLSSPLAMPAGLFQPWSTTGYQKTISSRTTNAMSGLAVNCAGYGRNTFTSGSGQLRWASFSVGPESSTFFIVQNNSLSQVPWHGDSGGPCYPTADPFATEVLSVAKECVFGVPPGGTGNVHYCRYTSAQAFRSWVLSNI</sequence>
<dbReference type="InterPro" id="IPR043504">
    <property type="entry name" value="Peptidase_S1_PA_chymotrypsin"/>
</dbReference>